<accession>A0A833DUP6</accession>
<organism evidence="1 2">
    <name type="scientific">Ignisphaera aggregans</name>
    <dbReference type="NCBI Taxonomy" id="334771"/>
    <lineage>
        <taxon>Archaea</taxon>
        <taxon>Thermoproteota</taxon>
        <taxon>Thermoprotei</taxon>
        <taxon>Desulfurococcales</taxon>
        <taxon>Desulfurococcaceae</taxon>
        <taxon>Ignisphaera</taxon>
    </lineage>
</organism>
<sequence length="159" mass="17991">MCRKIGREPINIMSGIGYYGVNALLKKAFCELFIARSASSIRLAIAMELVTTFGVSQSKAAKLAGIPQPLLNYVLRGKRSVFGLNEIYKSKEAVNVIREVAKELLSGRILYLCDVCFRLRQRKALLVDENHTEEECVQMLTNLALKESMHECMLREYTK</sequence>
<evidence type="ECO:0000313" key="1">
    <source>
        <dbReference type="EMBL" id="HIP57114.1"/>
    </source>
</evidence>
<dbReference type="Proteomes" id="UP000605805">
    <property type="component" value="Unassembled WGS sequence"/>
</dbReference>
<protein>
    <submittedName>
        <fullName evidence="1">Uncharacterized protein</fullName>
    </submittedName>
</protein>
<name>A0A833DUP6_9CREN</name>
<comment type="caution">
    <text evidence="1">The sequence shown here is derived from an EMBL/GenBank/DDBJ whole genome shotgun (WGS) entry which is preliminary data.</text>
</comment>
<gene>
    <name evidence="1" type="ORF">EYH02_03480</name>
</gene>
<dbReference type="EMBL" id="DQTV01000064">
    <property type="protein sequence ID" value="HIP57114.1"/>
    <property type="molecule type" value="Genomic_DNA"/>
</dbReference>
<reference evidence="1" key="1">
    <citation type="journal article" date="2020" name="ISME J.">
        <title>Gammaproteobacteria mediating utilization of methyl-, sulfur- and petroleum organic compounds in deep ocean hydrothermal plumes.</title>
        <authorList>
            <person name="Zhou Z."/>
            <person name="Liu Y."/>
            <person name="Pan J."/>
            <person name="Cron B.R."/>
            <person name="Toner B.M."/>
            <person name="Anantharaman K."/>
            <person name="Breier J.A."/>
            <person name="Dick G.J."/>
            <person name="Li M."/>
        </authorList>
    </citation>
    <scope>NUCLEOTIDE SEQUENCE</scope>
    <source>
        <strain evidence="1">SZUA-1435</strain>
    </source>
</reference>
<dbReference type="AlphaFoldDB" id="A0A833DUP6"/>
<evidence type="ECO:0000313" key="2">
    <source>
        <dbReference type="Proteomes" id="UP000605805"/>
    </source>
</evidence>
<proteinExistence type="predicted"/>